<accession>A0A845M7B1</accession>
<evidence type="ECO:0000313" key="2">
    <source>
        <dbReference type="EMBL" id="MZR14999.1"/>
    </source>
</evidence>
<keyword evidence="2" id="KW-0378">Hydrolase</keyword>
<evidence type="ECO:0000313" key="3">
    <source>
        <dbReference type="Proteomes" id="UP000467322"/>
    </source>
</evidence>
<dbReference type="InterPro" id="IPR050228">
    <property type="entry name" value="Carboxylesterase_BioH"/>
</dbReference>
<dbReference type="InterPro" id="IPR029058">
    <property type="entry name" value="AB_hydrolase_fold"/>
</dbReference>
<comment type="caution">
    <text evidence="2">The sequence shown here is derived from an EMBL/GenBank/DDBJ whole genome shotgun (WGS) entry which is preliminary data.</text>
</comment>
<dbReference type="Pfam" id="PF12697">
    <property type="entry name" value="Abhydrolase_6"/>
    <property type="match status" value="1"/>
</dbReference>
<name>A0A845M7B1_9RHOB</name>
<dbReference type="EMBL" id="WTUX01000020">
    <property type="protein sequence ID" value="MZR14999.1"/>
    <property type="molecule type" value="Genomic_DNA"/>
</dbReference>
<dbReference type="Proteomes" id="UP000467322">
    <property type="component" value="Unassembled WGS sequence"/>
</dbReference>
<evidence type="ECO:0000259" key="1">
    <source>
        <dbReference type="Pfam" id="PF12697"/>
    </source>
</evidence>
<protein>
    <submittedName>
        <fullName evidence="2">Alpha/beta fold hydrolase</fullName>
    </submittedName>
</protein>
<proteinExistence type="predicted"/>
<feature type="domain" description="AB hydrolase-1" evidence="1">
    <location>
        <begin position="36"/>
        <end position="296"/>
    </location>
</feature>
<dbReference type="PANTHER" id="PTHR43194:SF5">
    <property type="entry name" value="PIMELOYL-[ACYL-CARRIER PROTEIN] METHYL ESTER ESTERASE"/>
    <property type="match status" value="1"/>
</dbReference>
<gene>
    <name evidence="2" type="ORF">GQE99_18420</name>
</gene>
<dbReference type="Gene3D" id="3.40.50.1820">
    <property type="entry name" value="alpha/beta hydrolase"/>
    <property type="match status" value="2"/>
</dbReference>
<dbReference type="AlphaFoldDB" id="A0A845M7B1"/>
<dbReference type="RefSeq" id="WP_161353339.1">
    <property type="nucleotide sequence ID" value="NZ_WTUX01000020.1"/>
</dbReference>
<sequence>MIEDACLSKTSGPLGPDGVYADIIVPADTNFARTHVMVHGGMHTGACWLQTPDNREGWAIRLARTGDRVICVDWPGCGRSGYVPPEKLTGQLVADQIAAAVKTLKGEIILWTHSMGGAIGWRIAELLAGRVSRLVAVAPGPPGNIQPAAKLMSQGPDRLVMEFAGVPLDVHPNGPVVLSHEAARAKLIGSSTQFPRQHTDSYLAGLQAVPRQLFLERINFEGQQLRMLTPNALAGTQVLIVTGDSDPDHPPATDSAIGDFLTEQGMISRFVYLPDHDITGNGHMMMLERNSDQILDLLVVLINESQKISPTQT</sequence>
<dbReference type="InterPro" id="IPR000073">
    <property type="entry name" value="AB_hydrolase_1"/>
</dbReference>
<organism evidence="2 3">
    <name type="scientific">Maritimibacter harenae</name>
    <dbReference type="NCBI Taxonomy" id="2606218"/>
    <lineage>
        <taxon>Bacteria</taxon>
        <taxon>Pseudomonadati</taxon>
        <taxon>Pseudomonadota</taxon>
        <taxon>Alphaproteobacteria</taxon>
        <taxon>Rhodobacterales</taxon>
        <taxon>Roseobacteraceae</taxon>
        <taxon>Maritimibacter</taxon>
    </lineage>
</organism>
<reference evidence="2 3" key="1">
    <citation type="submission" date="2019-12" db="EMBL/GenBank/DDBJ databases">
        <title>Maritimibacter sp. nov. sp. isolated from sea sand.</title>
        <authorList>
            <person name="Kim J."/>
            <person name="Jeong S.E."/>
            <person name="Jung H.S."/>
            <person name="Jeon C.O."/>
        </authorList>
    </citation>
    <scope>NUCLEOTIDE SEQUENCE [LARGE SCALE GENOMIC DNA]</scope>
    <source>
        <strain evidence="2 3">DP07</strain>
    </source>
</reference>
<keyword evidence="3" id="KW-1185">Reference proteome</keyword>
<dbReference type="PANTHER" id="PTHR43194">
    <property type="entry name" value="HYDROLASE ALPHA/BETA FOLD FAMILY"/>
    <property type="match status" value="1"/>
</dbReference>
<dbReference type="GO" id="GO:0016787">
    <property type="term" value="F:hydrolase activity"/>
    <property type="evidence" value="ECO:0007669"/>
    <property type="project" value="UniProtKB-KW"/>
</dbReference>
<dbReference type="SUPFAM" id="SSF53474">
    <property type="entry name" value="alpha/beta-Hydrolases"/>
    <property type="match status" value="1"/>
</dbReference>